<accession>C9ZUU5</accession>
<keyword evidence="1" id="KW-1133">Transmembrane helix</keyword>
<evidence type="ECO:0000256" key="1">
    <source>
        <dbReference type="SAM" id="Phobius"/>
    </source>
</evidence>
<dbReference type="Proteomes" id="UP000002316">
    <property type="component" value="Chromosome 8"/>
</dbReference>
<dbReference type="KEGG" id="tbg:TbgDal_VIII1330"/>
<protein>
    <submittedName>
        <fullName evidence="2">Uncharacterized protein</fullName>
    </submittedName>
</protein>
<dbReference type="RefSeq" id="XP_011775460.1">
    <property type="nucleotide sequence ID" value="XM_011777158.1"/>
</dbReference>
<proteinExistence type="predicted"/>
<keyword evidence="1" id="KW-0472">Membrane</keyword>
<sequence>MFMETGTYRLQARGISITLNEWYGNAFPRMFDMLPCFPFHIVPFTTSFVLLCLYLTIVIVIVVSLAGIFACVPQICHCGPMWWCVFLSLCVYSNILNGCMYVFICTAVQGV</sequence>
<keyword evidence="1" id="KW-0812">Transmembrane</keyword>
<name>C9ZUU5_TRYB9</name>
<dbReference type="EMBL" id="FN554971">
    <property type="protein sequence ID" value="CBH13183.1"/>
    <property type="molecule type" value="Genomic_DNA"/>
</dbReference>
<feature type="transmembrane region" description="Helical" evidence="1">
    <location>
        <begin position="82"/>
        <end position="104"/>
    </location>
</feature>
<evidence type="ECO:0000313" key="2">
    <source>
        <dbReference type="EMBL" id="CBH13183.1"/>
    </source>
</evidence>
<dbReference type="GeneID" id="23863293"/>
<feature type="transmembrane region" description="Helical" evidence="1">
    <location>
        <begin position="48"/>
        <end position="70"/>
    </location>
</feature>
<reference evidence="3" key="1">
    <citation type="journal article" date="2010" name="PLoS Negl. Trop. Dis.">
        <title>The genome sequence of Trypanosoma brucei gambiense, causative agent of chronic human african trypanosomiasis.</title>
        <authorList>
            <person name="Jackson A.P."/>
            <person name="Sanders M."/>
            <person name="Berry A."/>
            <person name="McQuillan J."/>
            <person name="Aslett M.A."/>
            <person name="Quail M.A."/>
            <person name="Chukualim B."/>
            <person name="Capewell P."/>
            <person name="MacLeod A."/>
            <person name="Melville S.E."/>
            <person name="Gibson W."/>
            <person name="Barry J.D."/>
            <person name="Berriman M."/>
            <person name="Hertz-Fowler C."/>
        </authorList>
    </citation>
    <scope>NUCLEOTIDE SEQUENCE [LARGE SCALE GENOMIC DNA]</scope>
    <source>
        <strain evidence="3">MHOM/CI/86/DAL972</strain>
    </source>
</reference>
<gene>
    <name evidence="2" type="ORF">TbgDal_VIII1330</name>
</gene>
<evidence type="ECO:0000313" key="3">
    <source>
        <dbReference type="Proteomes" id="UP000002316"/>
    </source>
</evidence>
<dbReference type="AlphaFoldDB" id="C9ZUU5"/>
<organism evidence="2 3">
    <name type="scientific">Trypanosoma brucei gambiense (strain MHOM/CI/86/DAL972)</name>
    <dbReference type="NCBI Taxonomy" id="679716"/>
    <lineage>
        <taxon>Eukaryota</taxon>
        <taxon>Discoba</taxon>
        <taxon>Euglenozoa</taxon>
        <taxon>Kinetoplastea</taxon>
        <taxon>Metakinetoplastina</taxon>
        <taxon>Trypanosomatida</taxon>
        <taxon>Trypanosomatidae</taxon>
        <taxon>Trypanosoma</taxon>
    </lineage>
</organism>